<name>A0A6M3IGV0_9ZZZZ</name>
<accession>A0A6M3IGV0</accession>
<dbReference type="AlphaFoldDB" id="A0A6M3IGV0"/>
<sequence length="140" mass="15225">MSYPFSTAQVLLALGFELDSDFECTSSDSGTRLKWKSQTTQPTEQQISDYAADVTSLPGGQLFSIWLAEHGGDTTLTARRIAKEYIDQADDANYALTRALGLVVLDEINTLRGQHSLAPRTKAQLKAAIKAKIDSGEADD</sequence>
<protein>
    <submittedName>
        <fullName evidence="1">Uncharacterized protein</fullName>
    </submittedName>
</protein>
<organism evidence="1">
    <name type="scientific">viral metagenome</name>
    <dbReference type="NCBI Taxonomy" id="1070528"/>
    <lineage>
        <taxon>unclassified sequences</taxon>
        <taxon>metagenomes</taxon>
        <taxon>organismal metagenomes</taxon>
    </lineage>
</organism>
<reference evidence="1" key="1">
    <citation type="submission" date="2020-03" db="EMBL/GenBank/DDBJ databases">
        <title>The deep terrestrial virosphere.</title>
        <authorList>
            <person name="Holmfeldt K."/>
            <person name="Nilsson E."/>
            <person name="Simone D."/>
            <person name="Lopez-Fernandez M."/>
            <person name="Wu X."/>
            <person name="de Brujin I."/>
            <person name="Lundin D."/>
            <person name="Andersson A."/>
            <person name="Bertilsson S."/>
            <person name="Dopson M."/>
        </authorList>
    </citation>
    <scope>NUCLEOTIDE SEQUENCE</scope>
    <source>
        <strain evidence="1">MM415B02005</strain>
    </source>
</reference>
<proteinExistence type="predicted"/>
<dbReference type="EMBL" id="MT141173">
    <property type="protein sequence ID" value="QJA55692.1"/>
    <property type="molecule type" value="Genomic_DNA"/>
</dbReference>
<evidence type="ECO:0000313" key="1">
    <source>
        <dbReference type="EMBL" id="QJA55692.1"/>
    </source>
</evidence>
<gene>
    <name evidence="1" type="ORF">MM415B02005_0014</name>
</gene>